<protein>
    <submittedName>
        <fullName evidence="1">Transposable element p transposase</fullName>
    </submittedName>
</protein>
<reference evidence="1 2" key="1">
    <citation type="journal article" date="2021" name="Elife">
        <title>Chloroplast acquisition without the gene transfer in kleptoplastic sea slugs, Plakobranchus ocellatus.</title>
        <authorList>
            <person name="Maeda T."/>
            <person name="Takahashi S."/>
            <person name="Yoshida T."/>
            <person name="Shimamura S."/>
            <person name="Takaki Y."/>
            <person name="Nagai Y."/>
            <person name="Toyoda A."/>
            <person name="Suzuki Y."/>
            <person name="Arimoto A."/>
            <person name="Ishii H."/>
            <person name="Satoh N."/>
            <person name="Nishiyama T."/>
            <person name="Hasebe M."/>
            <person name="Maruyama T."/>
            <person name="Minagawa J."/>
            <person name="Obokata J."/>
            <person name="Shigenobu S."/>
        </authorList>
    </citation>
    <scope>NUCLEOTIDE SEQUENCE [LARGE SCALE GENOMIC DNA]</scope>
</reference>
<organism evidence="1 2">
    <name type="scientific">Plakobranchus ocellatus</name>
    <dbReference type="NCBI Taxonomy" id="259542"/>
    <lineage>
        <taxon>Eukaryota</taxon>
        <taxon>Metazoa</taxon>
        <taxon>Spiralia</taxon>
        <taxon>Lophotrochozoa</taxon>
        <taxon>Mollusca</taxon>
        <taxon>Gastropoda</taxon>
        <taxon>Heterobranchia</taxon>
        <taxon>Euthyneura</taxon>
        <taxon>Panpulmonata</taxon>
        <taxon>Sacoglossa</taxon>
        <taxon>Placobranchoidea</taxon>
        <taxon>Plakobranchidae</taxon>
        <taxon>Plakobranchus</taxon>
    </lineage>
</organism>
<proteinExistence type="predicted"/>
<dbReference type="Proteomes" id="UP000735302">
    <property type="component" value="Unassembled WGS sequence"/>
</dbReference>
<dbReference type="AlphaFoldDB" id="A0AAV4B5D0"/>
<evidence type="ECO:0000313" key="1">
    <source>
        <dbReference type="EMBL" id="GFO14265.1"/>
    </source>
</evidence>
<name>A0AAV4B5D0_9GAST</name>
<evidence type="ECO:0000313" key="2">
    <source>
        <dbReference type="Proteomes" id="UP000735302"/>
    </source>
</evidence>
<comment type="caution">
    <text evidence="1">The sequence shown here is derived from an EMBL/GenBank/DDBJ whole genome shotgun (WGS) entry which is preliminary data.</text>
</comment>
<accession>A0AAV4B5D0</accession>
<dbReference type="EMBL" id="BLXT01004553">
    <property type="protein sequence ID" value="GFO14265.1"/>
    <property type="molecule type" value="Genomic_DNA"/>
</dbReference>
<sequence length="277" mass="31561">MSRISTTSPLESPAVSGKSSHLIDLYEHETNTMIKLSQLSKASVYPSNIERQKVTLVLNVFSEKTSATKPEWKETAAFIDQIVKLWKVFNTINYGRTYIRFQDADSAPIDLSRIDQSQLNFLSSWSEIALSMTPEGQRVKTLTKDTAKALHWTCKCLVAMSQYLLTTASALYHQYLVLVFFQQDDLEHHFAHFRMSAGSNYYKTAEDVAHTHAMDRAKLFLQMEPELNYVSAHHECDHCDKCPSDSEILILDDLPESINNISRDEKMSLFFIGGYTA</sequence>
<gene>
    <name evidence="1" type="ORF">PoB_004077000</name>
</gene>
<keyword evidence="2" id="KW-1185">Reference proteome</keyword>